<accession>A0A382JHJ4</accession>
<dbReference type="EMBL" id="UINC01074532">
    <property type="protein sequence ID" value="SVC11814.1"/>
    <property type="molecule type" value="Genomic_DNA"/>
</dbReference>
<protein>
    <submittedName>
        <fullName evidence="2">Uncharacterized protein</fullName>
    </submittedName>
</protein>
<reference evidence="2" key="1">
    <citation type="submission" date="2018-05" db="EMBL/GenBank/DDBJ databases">
        <authorList>
            <person name="Lanie J.A."/>
            <person name="Ng W.-L."/>
            <person name="Kazmierczak K.M."/>
            <person name="Andrzejewski T.M."/>
            <person name="Davidsen T.M."/>
            <person name="Wayne K.J."/>
            <person name="Tettelin H."/>
            <person name="Glass J.I."/>
            <person name="Rusch D."/>
            <person name="Podicherti R."/>
            <person name="Tsui H.-C.T."/>
            <person name="Winkler M.E."/>
        </authorList>
    </citation>
    <scope>NUCLEOTIDE SEQUENCE</scope>
</reference>
<dbReference type="AlphaFoldDB" id="A0A382JHJ4"/>
<name>A0A382JHJ4_9ZZZZ</name>
<gene>
    <name evidence="2" type="ORF">METZ01_LOCUS264668</name>
</gene>
<feature type="compositionally biased region" description="Polar residues" evidence="1">
    <location>
        <begin position="33"/>
        <end position="48"/>
    </location>
</feature>
<sequence length="136" mass="15807">MAHDPNKSNSPFKKERRKSKRDSGRRPPKMKFASSTEKQFFSQLNPKQRQILREGTERNDYYALTVPVENIAKDLRSRTASEEEALLLAKKLKFEAQKRRGKNWQPAPEIVKLAEQTFTRVKPTQKSLNKSTGRGY</sequence>
<evidence type="ECO:0000313" key="2">
    <source>
        <dbReference type="EMBL" id="SVC11814.1"/>
    </source>
</evidence>
<feature type="region of interest" description="Disordered" evidence="1">
    <location>
        <begin position="1"/>
        <end position="48"/>
    </location>
</feature>
<organism evidence="2">
    <name type="scientific">marine metagenome</name>
    <dbReference type="NCBI Taxonomy" id="408172"/>
    <lineage>
        <taxon>unclassified sequences</taxon>
        <taxon>metagenomes</taxon>
        <taxon>ecological metagenomes</taxon>
    </lineage>
</organism>
<evidence type="ECO:0000256" key="1">
    <source>
        <dbReference type="SAM" id="MobiDB-lite"/>
    </source>
</evidence>
<proteinExistence type="predicted"/>